<comment type="caution">
    <text evidence="1">The sequence shown here is derived from an EMBL/GenBank/DDBJ whole genome shotgun (WGS) entry which is preliminary data.</text>
</comment>
<evidence type="ECO:0000313" key="1">
    <source>
        <dbReference type="EMBL" id="MDQ0504264.1"/>
    </source>
</evidence>
<organism evidence="1 2">
    <name type="scientific">Xanthobacter agilis</name>
    <dbReference type="NCBI Taxonomy" id="47492"/>
    <lineage>
        <taxon>Bacteria</taxon>
        <taxon>Pseudomonadati</taxon>
        <taxon>Pseudomonadota</taxon>
        <taxon>Alphaproteobacteria</taxon>
        <taxon>Hyphomicrobiales</taxon>
        <taxon>Xanthobacteraceae</taxon>
        <taxon>Xanthobacter</taxon>
    </lineage>
</organism>
<reference evidence="1 2" key="1">
    <citation type="submission" date="2023-07" db="EMBL/GenBank/DDBJ databases">
        <title>Genomic Encyclopedia of Type Strains, Phase IV (KMG-IV): sequencing the most valuable type-strain genomes for metagenomic binning, comparative biology and taxonomic classification.</title>
        <authorList>
            <person name="Goeker M."/>
        </authorList>
    </citation>
    <scope>NUCLEOTIDE SEQUENCE [LARGE SCALE GENOMIC DNA]</scope>
    <source>
        <strain evidence="1 2">DSM 3770</strain>
    </source>
</reference>
<dbReference type="Pfam" id="PF10984">
    <property type="entry name" value="DUF2794"/>
    <property type="match status" value="1"/>
</dbReference>
<dbReference type="Proteomes" id="UP001241747">
    <property type="component" value="Unassembled WGS sequence"/>
</dbReference>
<gene>
    <name evidence="1" type="ORF">QOZ94_001038</name>
</gene>
<accession>A0ABU0LAU4</accession>
<evidence type="ECO:0008006" key="3">
    <source>
        <dbReference type="Google" id="ProtNLM"/>
    </source>
</evidence>
<keyword evidence="2" id="KW-1185">Reference proteome</keyword>
<protein>
    <recommendedName>
        <fullName evidence="3">DUF2794 domain-containing protein</fullName>
    </recommendedName>
</protein>
<dbReference type="InterPro" id="IPR021252">
    <property type="entry name" value="DUF2794"/>
</dbReference>
<dbReference type="EMBL" id="JAUSVY010000002">
    <property type="protein sequence ID" value="MDQ0504264.1"/>
    <property type="molecule type" value="Genomic_DNA"/>
</dbReference>
<proteinExistence type="predicted"/>
<sequence>MTFDRRELDRILDLYGRMVACGEWRDYAIDFTRDKAVFSIFRRALDVPLYRIEKDPRLARRQGAYAVVSQTGLILKRGHDLPRVLAVLEKPLREV</sequence>
<evidence type="ECO:0000313" key="2">
    <source>
        <dbReference type="Proteomes" id="UP001241747"/>
    </source>
</evidence>
<name>A0ABU0LAU4_XANAG</name>